<organism evidence="4 5">
    <name type="scientific">Candidatus Schekmanbacteria bacterium RBG_13_48_7</name>
    <dbReference type="NCBI Taxonomy" id="1817878"/>
    <lineage>
        <taxon>Bacteria</taxon>
        <taxon>Candidatus Schekmaniibacteriota</taxon>
    </lineage>
</organism>
<dbReference type="UniPathway" id="UPA00610">
    <property type="reaction ID" value="UER00665"/>
</dbReference>
<keyword evidence="2 3" id="KW-0546">Nucleotide metabolism</keyword>
<dbReference type="GO" id="GO:0008829">
    <property type="term" value="F:dCTP deaminase activity"/>
    <property type="evidence" value="ECO:0007669"/>
    <property type="project" value="UniProtKB-UniRule"/>
</dbReference>
<sequence>MSVKPDRWIHEMVLKHDMINPFEEKQVRNGNISYGLSSYGYDMRLSDDFKIFSPPHDTVLDPKKLPLEYFHDYKGPECIIPPHNFILGKSIEYFKIPRNVLTLCTGKSTYARCGIFLNVTPFEPEWEGFVTISIANTGSNPAKLYAGEGIAQVIFFTSDENCAISYADRKGKYQAQKDIKPPDV</sequence>
<protein>
    <recommendedName>
        <fullName evidence="3">dCTP deaminase</fullName>
        <ecNumber evidence="3">3.5.4.13</ecNumber>
    </recommendedName>
    <alternativeName>
        <fullName evidence="3">Deoxycytidine triphosphate deaminase</fullName>
    </alternativeName>
</protein>
<comment type="catalytic activity">
    <reaction evidence="3">
        <text>dCTP + H2O + H(+) = dUTP + NH4(+)</text>
        <dbReference type="Rhea" id="RHEA:22680"/>
        <dbReference type="ChEBI" id="CHEBI:15377"/>
        <dbReference type="ChEBI" id="CHEBI:15378"/>
        <dbReference type="ChEBI" id="CHEBI:28938"/>
        <dbReference type="ChEBI" id="CHEBI:61481"/>
        <dbReference type="ChEBI" id="CHEBI:61555"/>
        <dbReference type="EC" id="3.5.4.13"/>
    </reaction>
</comment>
<evidence type="ECO:0000256" key="1">
    <source>
        <dbReference type="ARBA" id="ARBA00022801"/>
    </source>
</evidence>
<feature type="binding site" evidence="3">
    <location>
        <position position="176"/>
    </location>
    <ligand>
        <name>dCTP</name>
        <dbReference type="ChEBI" id="CHEBI:61481"/>
    </ligand>
</feature>
<feature type="binding site" evidence="3">
    <location>
        <position position="172"/>
    </location>
    <ligand>
        <name>dCTP</name>
        <dbReference type="ChEBI" id="CHEBI:61481"/>
    </ligand>
</feature>
<keyword evidence="1 3" id="KW-0378">Hydrolase</keyword>
<keyword evidence="3" id="KW-0547">Nucleotide-binding</keyword>
<dbReference type="Gene3D" id="2.70.40.10">
    <property type="match status" value="1"/>
</dbReference>
<dbReference type="AlphaFoldDB" id="A0A1F7RLK4"/>
<comment type="function">
    <text evidence="3">Catalyzes the deamination of dCTP to dUTP.</text>
</comment>
<dbReference type="GO" id="GO:0000166">
    <property type="term" value="F:nucleotide binding"/>
    <property type="evidence" value="ECO:0007669"/>
    <property type="project" value="UniProtKB-KW"/>
</dbReference>
<comment type="caution">
    <text evidence="3">Lacks conserved residue(s) required for the propagation of feature annotation.</text>
</comment>
<dbReference type="PANTHER" id="PTHR42680:SF3">
    <property type="entry name" value="DCTP DEAMINASE"/>
    <property type="match status" value="1"/>
</dbReference>
<reference evidence="4 5" key="1">
    <citation type="journal article" date="2016" name="Nat. Commun.">
        <title>Thousands of microbial genomes shed light on interconnected biogeochemical processes in an aquifer system.</title>
        <authorList>
            <person name="Anantharaman K."/>
            <person name="Brown C.T."/>
            <person name="Hug L.A."/>
            <person name="Sharon I."/>
            <person name="Castelle C.J."/>
            <person name="Probst A.J."/>
            <person name="Thomas B.C."/>
            <person name="Singh A."/>
            <person name="Wilkins M.J."/>
            <person name="Karaoz U."/>
            <person name="Brodie E.L."/>
            <person name="Williams K.H."/>
            <person name="Hubbard S.S."/>
            <person name="Banfield J.F."/>
        </authorList>
    </citation>
    <scope>NUCLEOTIDE SEQUENCE [LARGE SCALE GENOMIC DNA]</scope>
</reference>
<gene>
    <name evidence="3" type="primary">dcd</name>
    <name evidence="4" type="ORF">A2161_15660</name>
</gene>
<dbReference type="EC" id="3.5.4.13" evidence="3"/>
<dbReference type="EMBL" id="MGDD01000335">
    <property type="protein sequence ID" value="OGL42048.1"/>
    <property type="molecule type" value="Genomic_DNA"/>
</dbReference>
<dbReference type="CDD" id="cd07557">
    <property type="entry name" value="trimeric_dUTPase"/>
    <property type="match status" value="1"/>
</dbReference>
<dbReference type="HAMAP" id="MF_00146">
    <property type="entry name" value="dCTP_deaminase"/>
    <property type="match status" value="1"/>
</dbReference>
<accession>A0A1F7RLK4</accession>
<dbReference type="SUPFAM" id="SSF51283">
    <property type="entry name" value="dUTPase-like"/>
    <property type="match status" value="1"/>
</dbReference>
<dbReference type="NCBIfam" id="TIGR02274">
    <property type="entry name" value="dCTP_deam"/>
    <property type="match status" value="1"/>
</dbReference>
<dbReference type="GO" id="GO:0006226">
    <property type="term" value="P:dUMP biosynthetic process"/>
    <property type="evidence" value="ECO:0007669"/>
    <property type="project" value="UniProtKB-UniPathway"/>
</dbReference>
<feature type="binding site" evidence="3">
    <location>
        <position position="166"/>
    </location>
    <ligand>
        <name>dCTP</name>
        <dbReference type="ChEBI" id="CHEBI:61481"/>
    </ligand>
</feature>
<evidence type="ECO:0000256" key="3">
    <source>
        <dbReference type="HAMAP-Rule" id="MF_00146"/>
    </source>
</evidence>
<evidence type="ECO:0000313" key="4">
    <source>
        <dbReference type="EMBL" id="OGL42048.1"/>
    </source>
</evidence>
<dbReference type="InterPro" id="IPR036157">
    <property type="entry name" value="dUTPase-like_sf"/>
</dbReference>
<name>A0A1F7RLK4_9BACT</name>
<dbReference type="InterPro" id="IPR011962">
    <property type="entry name" value="dCTP_deaminase"/>
</dbReference>
<comment type="similarity">
    <text evidence="3">Belongs to the dCTP deaminase family.</text>
</comment>
<dbReference type="InterPro" id="IPR033704">
    <property type="entry name" value="dUTPase_trimeric"/>
</dbReference>
<comment type="subunit">
    <text evidence="3">Homotrimer.</text>
</comment>
<comment type="pathway">
    <text evidence="3">Pyrimidine metabolism; dUMP biosynthesis; dUMP from dCTP (dUTP route): step 1/2.</text>
</comment>
<dbReference type="PANTHER" id="PTHR42680">
    <property type="entry name" value="DCTP DEAMINASE"/>
    <property type="match status" value="1"/>
</dbReference>
<proteinExistence type="inferred from homology"/>
<evidence type="ECO:0000313" key="5">
    <source>
        <dbReference type="Proteomes" id="UP000179266"/>
    </source>
</evidence>
<feature type="binding site" evidence="3">
    <location>
        <position position="152"/>
    </location>
    <ligand>
        <name>dCTP</name>
        <dbReference type="ChEBI" id="CHEBI:61481"/>
    </ligand>
</feature>
<dbReference type="GO" id="GO:0006229">
    <property type="term" value="P:dUTP biosynthetic process"/>
    <property type="evidence" value="ECO:0007669"/>
    <property type="project" value="UniProtKB-UniRule"/>
</dbReference>
<comment type="caution">
    <text evidence="4">The sequence shown here is derived from an EMBL/GenBank/DDBJ whole genome shotgun (WGS) entry which is preliminary data.</text>
</comment>
<dbReference type="Proteomes" id="UP000179266">
    <property type="component" value="Unassembled WGS sequence"/>
</dbReference>
<dbReference type="Pfam" id="PF22769">
    <property type="entry name" value="DCD"/>
    <property type="match status" value="1"/>
</dbReference>
<feature type="binding site" evidence="3">
    <location>
        <begin position="107"/>
        <end position="112"/>
    </location>
    <ligand>
        <name>dCTP</name>
        <dbReference type="ChEBI" id="CHEBI:61481"/>
    </ligand>
</feature>
<dbReference type="GO" id="GO:0015949">
    <property type="term" value="P:nucleobase-containing small molecule interconversion"/>
    <property type="evidence" value="ECO:0007669"/>
    <property type="project" value="TreeGrafter"/>
</dbReference>
<evidence type="ECO:0000256" key="2">
    <source>
        <dbReference type="ARBA" id="ARBA00023080"/>
    </source>
</evidence>